<proteinExistence type="predicted"/>
<evidence type="ECO:0000259" key="2">
    <source>
        <dbReference type="Pfam" id="PF13590"/>
    </source>
</evidence>
<accession>A0A7U0N6Y8</accession>
<dbReference type="InterPro" id="IPR025411">
    <property type="entry name" value="DUF4136"/>
</dbReference>
<dbReference type="Pfam" id="PF13590">
    <property type="entry name" value="DUF4136"/>
    <property type="match status" value="1"/>
</dbReference>
<keyword evidence="1" id="KW-0732">Signal</keyword>
<dbReference type="EMBL" id="CP068391">
    <property type="protein sequence ID" value="QQX53518.1"/>
    <property type="molecule type" value="Genomic_DNA"/>
</dbReference>
<feature type="signal peptide" evidence="1">
    <location>
        <begin position="1"/>
        <end position="24"/>
    </location>
</feature>
<feature type="chain" id="PRO_5031244253" evidence="1">
    <location>
        <begin position="25"/>
        <end position="188"/>
    </location>
</feature>
<reference evidence="3 4" key="1">
    <citation type="submission" date="2021-01" db="EMBL/GenBank/DDBJ databases">
        <title>Chromosome sequence of Serratia proteamaculans strain 94 rif-r, isolated from spoiled beef.</title>
        <authorList>
            <person name="Zaytseva Y.V."/>
            <person name="Iablokov S.N."/>
            <person name="Klyukina A."/>
        </authorList>
    </citation>
    <scope>NUCLEOTIDE SEQUENCE [LARGE SCALE GENOMIC DNA]</scope>
    <source>
        <strain evidence="3 4">94 rif-r</strain>
    </source>
</reference>
<dbReference type="Gene3D" id="3.30.160.670">
    <property type="match status" value="1"/>
</dbReference>
<protein>
    <submittedName>
        <fullName evidence="3">DUF4136 domain-containing protein</fullName>
    </submittedName>
</protein>
<dbReference type="AlphaFoldDB" id="A0A7U0N6Y8"/>
<feature type="domain" description="DUF4136" evidence="2">
    <location>
        <begin position="35"/>
        <end position="179"/>
    </location>
</feature>
<evidence type="ECO:0000256" key="1">
    <source>
        <dbReference type="SAM" id="SignalP"/>
    </source>
</evidence>
<organism evidence="3 4">
    <name type="scientific">Serratia proteamaculans</name>
    <dbReference type="NCBI Taxonomy" id="28151"/>
    <lineage>
        <taxon>Bacteria</taxon>
        <taxon>Pseudomonadati</taxon>
        <taxon>Pseudomonadota</taxon>
        <taxon>Gammaproteobacteria</taxon>
        <taxon>Enterobacterales</taxon>
        <taxon>Yersiniaceae</taxon>
        <taxon>Serratia</taxon>
    </lineage>
</organism>
<gene>
    <name evidence="3" type="ORF">JKX24_00330</name>
</gene>
<name>A0A7U0N6Y8_SERPR</name>
<evidence type="ECO:0000313" key="3">
    <source>
        <dbReference type="EMBL" id="QQX53518.1"/>
    </source>
</evidence>
<dbReference type="Proteomes" id="UP000596176">
    <property type="component" value="Chromosome"/>
</dbReference>
<evidence type="ECO:0000313" key="4">
    <source>
        <dbReference type="Proteomes" id="UP000596176"/>
    </source>
</evidence>
<sequence>MKPIILKGFSMRLLPCLFIAGSMALLSGCASQPQVTSDYDHSANFTQYHTYGFATETAGQYQTLTGKYIQSAIKQQMEQRGYKVSATPDLLVYSSAMKQNKVQVNDAPVPVGRRGYAGWGGYNQTVWSYTEGTLTVDLVDSKKKQLVWRGTASNTLSSDGKAASQAQIQQAVTALFATYSFQAGPASR</sequence>
<dbReference type="PROSITE" id="PS51257">
    <property type="entry name" value="PROKAR_LIPOPROTEIN"/>
    <property type="match status" value="1"/>
</dbReference>